<name>A0A9P8GFI4_AURME</name>
<accession>A0A9P8GFI4</accession>
<organism evidence="3 4">
    <name type="scientific">Aureobasidium melanogenum</name>
    <name type="common">Aureobasidium pullulans var. melanogenum</name>
    <dbReference type="NCBI Taxonomy" id="46634"/>
    <lineage>
        <taxon>Eukaryota</taxon>
        <taxon>Fungi</taxon>
        <taxon>Dikarya</taxon>
        <taxon>Ascomycota</taxon>
        <taxon>Pezizomycotina</taxon>
        <taxon>Dothideomycetes</taxon>
        <taxon>Dothideomycetidae</taxon>
        <taxon>Dothideales</taxon>
        <taxon>Saccotheciaceae</taxon>
        <taxon>Aureobasidium</taxon>
    </lineage>
</organism>
<dbReference type="Gene3D" id="3.40.50.2000">
    <property type="entry name" value="Glycogen Phosphorylase B"/>
    <property type="match status" value="1"/>
</dbReference>
<evidence type="ECO:0000313" key="3">
    <source>
        <dbReference type="EMBL" id="KAH0221107.1"/>
    </source>
</evidence>
<dbReference type="EMBL" id="JAHFYH010000034">
    <property type="protein sequence ID" value="KAH0221107.1"/>
    <property type="molecule type" value="Genomic_DNA"/>
</dbReference>
<evidence type="ECO:0000313" key="4">
    <source>
        <dbReference type="Proteomes" id="UP000767238"/>
    </source>
</evidence>
<evidence type="ECO:0008006" key="5">
    <source>
        <dbReference type="Google" id="ProtNLM"/>
    </source>
</evidence>
<dbReference type="PANTHER" id="PTHR12526:SF510">
    <property type="entry name" value="D-INOSITOL 3-PHOSPHATE GLYCOSYLTRANSFERASE"/>
    <property type="match status" value="1"/>
</dbReference>
<dbReference type="SUPFAM" id="SSF53756">
    <property type="entry name" value="UDP-Glycosyltransferase/glycogen phosphorylase"/>
    <property type="match status" value="1"/>
</dbReference>
<feature type="non-terminal residue" evidence="3">
    <location>
        <position position="1"/>
    </location>
</feature>
<reference evidence="3" key="2">
    <citation type="submission" date="2021-08" db="EMBL/GenBank/DDBJ databases">
        <authorList>
            <person name="Gostincar C."/>
            <person name="Sun X."/>
            <person name="Song Z."/>
            <person name="Gunde-Cimerman N."/>
        </authorList>
    </citation>
    <scope>NUCLEOTIDE SEQUENCE</scope>
    <source>
        <strain evidence="3">EXF-8016</strain>
    </source>
</reference>
<dbReference type="AlphaFoldDB" id="A0A9P8GFI4"/>
<protein>
    <recommendedName>
        <fullName evidence="5">Glycosyl transferase family 1 domain-containing protein</fullName>
    </recommendedName>
</protein>
<sequence>MYSRSSIDSISSISTDTSVTSFETLACTSMRVFLVQTARGLFSSSGGYKSNICLLRYLASRGHSVRQLCYFHQNEVEDYVQKMLLKDGLEMRVHRELLHLSSGPEDSGVNVEVVQLTMEDGVEIVGLEKEAFDAAFGGKENLHNEMARETAAYIEKGTLSARLSGFVTFLQNKIAEYAPTHVISNDGLSMKATSTSELPDLDICRVAVIHSAEQLPFGPFAGGLPGMASSLGEFDLLRQLDGIWSVSTAIKDYAMKYGQLQSDFFVHHPWTYLEEKTHQMPTQLHNWGKKYVGMINPCAVKGSGILLDLAKACSHLDFLVYKSWGSDEKLEQQLRSLDNMTIRPSCTNMDEAWRTIKVLLVPSVWYEAWGIVVIEAHLRGIPVICSNSGALPEAMRGLNHIIPVNAINGDRDANGIYVVPEQDIEPWAKTLNELMSDRVLYEKLSSEVRGKTEQWLRDMDVTALERWLLGLEMKLEQHNIAE</sequence>
<evidence type="ECO:0000256" key="1">
    <source>
        <dbReference type="ARBA" id="ARBA00022676"/>
    </source>
</evidence>
<dbReference type="PANTHER" id="PTHR12526">
    <property type="entry name" value="GLYCOSYLTRANSFERASE"/>
    <property type="match status" value="1"/>
</dbReference>
<keyword evidence="2" id="KW-0808">Transferase</keyword>
<gene>
    <name evidence="3" type="ORF">KCV03_g5275</name>
</gene>
<proteinExistence type="predicted"/>
<dbReference type="GO" id="GO:0016757">
    <property type="term" value="F:glycosyltransferase activity"/>
    <property type="evidence" value="ECO:0007669"/>
    <property type="project" value="UniProtKB-KW"/>
</dbReference>
<dbReference type="OrthoDB" id="512920at2759"/>
<comment type="caution">
    <text evidence="3">The sequence shown here is derived from an EMBL/GenBank/DDBJ whole genome shotgun (WGS) entry which is preliminary data.</text>
</comment>
<evidence type="ECO:0000256" key="2">
    <source>
        <dbReference type="ARBA" id="ARBA00022679"/>
    </source>
</evidence>
<dbReference type="Proteomes" id="UP000767238">
    <property type="component" value="Unassembled WGS sequence"/>
</dbReference>
<reference evidence="3" key="1">
    <citation type="journal article" date="2021" name="J Fungi (Basel)">
        <title>Virulence traits and population genomics of the black yeast Aureobasidium melanogenum.</title>
        <authorList>
            <person name="Cernosa A."/>
            <person name="Sun X."/>
            <person name="Gostincar C."/>
            <person name="Fang C."/>
            <person name="Gunde-Cimerman N."/>
            <person name="Song Z."/>
        </authorList>
    </citation>
    <scope>NUCLEOTIDE SEQUENCE</scope>
    <source>
        <strain evidence="3">EXF-8016</strain>
    </source>
</reference>
<keyword evidence="1" id="KW-0328">Glycosyltransferase</keyword>
<dbReference type="Pfam" id="PF13692">
    <property type="entry name" value="Glyco_trans_1_4"/>
    <property type="match status" value="1"/>
</dbReference>